<dbReference type="Proteomes" id="UP000265703">
    <property type="component" value="Unassembled WGS sequence"/>
</dbReference>
<dbReference type="SUPFAM" id="SSF54695">
    <property type="entry name" value="POZ domain"/>
    <property type="match status" value="2"/>
</dbReference>
<feature type="domain" description="TLDc" evidence="3">
    <location>
        <begin position="331"/>
        <end position="482"/>
    </location>
</feature>
<feature type="transmembrane region" description="Helical" evidence="1">
    <location>
        <begin position="12"/>
        <end position="32"/>
    </location>
</feature>
<evidence type="ECO:0008006" key="6">
    <source>
        <dbReference type="Google" id="ProtNLM"/>
    </source>
</evidence>
<evidence type="ECO:0000313" key="5">
    <source>
        <dbReference type="Proteomes" id="UP000265703"/>
    </source>
</evidence>
<organism evidence="4 5">
    <name type="scientific">Glomus cerebriforme</name>
    <dbReference type="NCBI Taxonomy" id="658196"/>
    <lineage>
        <taxon>Eukaryota</taxon>
        <taxon>Fungi</taxon>
        <taxon>Fungi incertae sedis</taxon>
        <taxon>Mucoromycota</taxon>
        <taxon>Glomeromycotina</taxon>
        <taxon>Glomeromycetes</taxon>
        <taxon>Glomerales</taxon>
        <taxon>Glomeraceae</taxon>
        <taxon>Glomus</taxon>
    </lineage>
</organism>
<dbReference type="InterPro" id="IPR006571">
    <property type="entry name" value="TLDc_dom"/>
</dbReference>
<gene>
    <name evidence="4" type="ORF">C1645_872223</name>
</gene>
<protein>
    <recommendedName>
        <fullName evidence="6">BTB domain-containing protein</fullName>
    </recommendedName>
</protein>
<evidence type="ECO:0000313" key="4">
    <source>
        <dbReference type="EMBL" id="RIA96150.1"/>
    </source>
</evidence>
<dbReference type="Gene3D" id="3.30.710.10">
    <property type="entry name" value="Potassium Channel Kv1.1, Chain A"/>
    <property type="match status" value="2"/>
</dbReference>
<keyword evidence="1" id="KW-0812">Transmembrane</keyword>
<comment type="caution">
    <text evidence="4">The sequence shown here is derived from an EMBL/GenBank/DDBJ whole genome shotgun (WGS) entry which is preliminary data.</text>
</comment>
<accession>A0A397TD32</accession>
<dbReference type="PROSITE" id="PS50097">
    <property type="entry name" value="BTB"/>
    <property type="match status" value="2"/>
</dbReference>
<dbReference type="InterPro" id="IPR051481">
    <property type="entry name" value="BTB-POZ/Galectin-3-binding"/>
</dbReference>
<name>A0A397TD32_9GLOM</name>
<keyword evidence="5" id="KW-1185">Reference proteome</keyword>
<keyword evidence="1" id="KW-0472">Membrane</keyword>
<dbReference type="PANTHER" id="PTHR24410:SF23">
    <property type="entry name" value="BTB DOMAIN-CONTAINING PROTEIN-RELATED"/>
    <property type="match status" value="1"/>
</dbReference>
<feature type="domain" description="BTB" evidence="2">
    <location>
        <begin position="59"/>
        <end position="132"/>
    </location>
</feature>
<dbReference type="AlphaFoldDB" id="A0A397TD32"/>
<dbReference type="EMBL" id="QKYT01000049">
    <property type="protein sequence ID" value="RIA96150.1"/>
    <property type="molecule type" value="Genomic_DNA"/>
</dbReference>
<keyword evidence="1" id="KW-1133">Transmembrane helix</keyword>
<dbReference type="InterPro" id="IPR000210">
    <property type="entry name" value="BTB/POZ_dom"/>
</dbReference>
<reference evidence="4 5" key="1">
    <citation type="submission" date="2018-06" db="EMBL/GenBank/DDBJ databases">
        <title>Comparative genomics reveals the genomic features of Rhizophagus irregularis, R. cerebriforme, R. diaphanum and Gigaspora rosea, and their symbiotic lifestyle signature.</title>
        <authorList>
            <person name="Morin E."/>
            <person name="San Clemente H."/>
            <person name="Chen E.C.H."/>
            <person name="De La Providencia I."/>
            <person name="Hainaut M."/>
            <person name="Kuo A."/>
            <person name="Kohler A."/>
            <person name="Murat C."/>
            <person name="Tang N."/>
            <person name="Roy S."/>
            <person name="Loubradou J."/>
            <person name="Henrissat B."/>
            <person name="Grigoriev I.V."/>
            <person name="Corradi N."/>
            <person name="Roux C."/>
            <person name="Martin F.M."/>
        </authorList>
    </citation>
    <scope>NUCLEOTIDE SEQUENCE [LARGE SCALE GENOMIC DNA]</scope>
    <source>
        <strain evidence="4 5">DAOM 227022</strain>
    </source>
</reference>
<dbReference type="Pfam" id="PF07534">
    <property type="entry name" value="TLD"/>
    <property type="match status" value="1"/>
</dbReference>
<dbReference type="PROSITE" id="PS51886">
    <property type="entry name" value="TLDC"/>
    <property type="match status" value="1"/>
</dbReference>
<dbReference type="Pfam" id="PF00651">
    <property type="entry name" value="BTB"/>
    <property type="match status" value="1"/>
</dbReference>
<dbReference type="OrthoDB" id="2389393at2759"/>
<sequence length="756" mass="88425">MIKNIYESDVRHFTLLSSLSIKTILFLTIKFFSTIMSSETLSNSLLRDLNRLYSDADDYDVNIQAGEGSNLENFKAHSNILQVRSTYFNAALSFNWAKKEGNIITFKKPNIKPNIFRIILKYIYTGTVTFDTNVIYNLGELLVAADEINLEELIDYIQKHIITLNYKLPEKNVIKLFNTLSSHQEVFKILYEYFKELISNNPKKFFNDFNLFPELENDALLSLIQNDYFKMEEIEIWNNLLKWAIVKNPTINSDTSLWKDKEIEVIKSTIYQFIPHIRFFQIPSDDYYDKIHPLSALLPEKLEKDINLHFILPESSLSSKVLPPRMNVDSRIIKMEHIYQIAHWIDRKQGKFSYFSRKFKYEFILLLRGSKDGYDVEPFKEKCYNKGATIVIIKPKENDKIIGGYNPINWSGSSKYLETNDSFIFSFHSPLNSTTTILSRVKNEENAIYDSMYDYHGFGDHDLRIFNKNNQKVGSAELYNNANNDHDVIVQIGKGSDSEFKAHSAILRVRSTYFNAANWQRKKEIIILKYIYIGAIDLNATIILENLSELLITVDEIGLNELFEYVLKPIPLCYQKLSEKKFLTILMIWDNLLNWIIAKNPTINSDTLLWKDKDIEYDKIHPLSSLLLENLEKDINLHFLAPESLLSSKVLPPRMSVDSRIIKMEHIYQIAHWIDRKEEKVSHSLRELSYEFNLLLRGSRDDFKVKTLKLKCYKKGATRVLNIEIAIYVSKYRLHGFVRDLQIFRNICILNGCEVE</sequence>
<dbReference type="SMART" id="SM00225">
    <property type="entry name" value="BTB"/>
    <property type="match status" value="1"/>
</dbReference>
<dbReference type="PANTHER" id="PTHR24410">
    <property type="entry name" value="HL07962P-RELATED"/>
    <property type="match status" value="1"/>
</dbReference>
<dbReference type="InterPro" id="IPR011333">
    <property type="entry name" value="SKP1/BTB/POZ_sf"/>
</dbReference>
<feature type="domain" description="BTB" evidence="2">
    <location>
        <begin position="486"/>
        <end position="516"/>
    </location>
</feature>
<evidence type="ECO:0000259" key="3">
    <source>
        <dbReference type="PROSITE" id="PS51886"/>
    </source>
</evidence>
<evidence type="ECO:0000256" key="1">
    <source>
        <dbReference type="SAM" id="Phobius"/>
    </source>
</evidence>
<proteinExistence type="predicted"/>
<evidence type="ECO:0000259" key="2">
    <source>
        <dbReference type="PROSITE" id="PS50097"/>
    </source>
</evidence>